<protein>
    <submittedName>
        <fullName evidence="2">Uncharacterized protein</fullName>
    </submittedName>
</protein>
<evidence type="ECO:0000313" key="2">
    <source>
        <dbReference type="EMBL" id="KAF0774704.1"/>
    </source>
</evidence>
<gene>
    <name evidence="2" type="ORF">AaE_001596</name>
</gene>
<feature type="region of interest" description="Disordered" evidence="1">
    <location>
        <begin position="101"/>
        <end position="240"/>
    </location>
</feature>
<proteinExistence type="predicted"/>
<name>A0A6A5B1H3_APHAT</name>
<dbReference type="AlphaFoldDB" id="A0A6A5B1H3"/>
<feature type="compositionally biased region" description="Polar residues" evidence="1">
    <location>
        <begin position="139"/>
        <end position="157"/>
    </location>
</feature>
<dbReference type="VEuPathDB" id="FungiDB:H257_08119"/>
<evidence type="ECO:0000313" key="3">
    <source>
        <dbReference type="Proteomes" id="UP000469452"/>
    </source>
</evidence>
<evidence type="ECO:0000256" key="1">
    <source>
        <dbReference type="SAM" id="MobiDB-lite"/>
    </source>
</evidence>
<dbReference type="Proteomes" id="UP000469452">
    <property type="component" value="Unassembled WGS sequence"/>
</dbReference>
<sequence>MRVFDVKPAFRFNEPNTQYGTRVSLTDMAATEQTMSRLRLLSQTERESFIVRMMIFDIQFRANPTPSNVIPRLIVGEVVLVTVRKLTTFHGVASCIFESLDATGTTPPRPRLPPTPPLAPRPPTTAPPISTHQEDQHSSDYNLTDNDTVPTEPSESQGSHDERTVPQSGGSGSCISLGSVEGREAVASIDDEDGTATGSDAHSAAHNASAIKIEEQASGRRKAKQPPEADIAKKKKKSQY</sequence>
<comment type="caution">
    <text evidence="2">The sequence shown here is derived from an EMBL/GenBank/DDBJ whole genome shotgun (WGS) entry which is preliminary data.</text>
</comment>
<dbReference type="EMBL" id="VJMI01003281">
    <property type="protein sequence ID" value="KAF0774704.1"/>
    <property type="molecule type" value="Genomic_DNA"/>
</dbReference>
<reference evidence="2 3" key="1">
    <citation type="submission" date="2019-06" db="EMBL/GenBank/DDBJ databases">
        <title>Genomics analysis of Aphanomyces spp. identifies a new class of oomycete effector associated with host adaptation.</title>
        <authorList>
            <person name="Gaulin E."/>
        </authorList>
    </citation>
    <scope>NUCLEOTIDE SEQUENCE [LARGE SCALE GENOMIC DNA]</scope>
    <source>
        <strain evidence="2 3">E</strain>
    </source>
</reference>
<feature type="compositionally biased region" description="Low complexity" evidence="1">
    <location>
        <begin position="201"/>
        <end position="210"/>
    </location>
</feature>
<accession>A0A6A5B1H3</accession>
<feature type="compositionally biased region" description="Pro residues" evidence="1">
    <location>
        <begin position="107"/>
        <end position="126"/>
    </location>
</feature>
<organism evidence="2 3">
    <name type="scientific">Aphanomyces astaci</name>
    <name type="common">Crayfish plague agent</name>
    <dbReference type="NCBI Taxonomy" id="112090"/>
    <lineage>
        <taxon>Eukaryota</taxon>
        <taxon>Sar</taxon>
        <taxon>Stramenopiles</taxon>
        <taxon>Oomycota</taxon>
        <taxon>Saprolegniomycetes</taxon>
        <taxon>Saprolegniales</taxon>
        <taxon>Verrucalvaceae</taxon>
        <taxon>Aphanomyces</taxon>
    </lineage>
</organism>